<evidence type="ECO:0000259" key="3">
    <source>
        <dbReference type="PROSITE" id="PS50977"/>
    </source>
</evidence>
<comment type="caution">
    <text evidence="4">The sequence shown here is derived from an EMBL/GenBank/DDBJ whole genome shotgun (WGS) entry which is preliminary data.</text>
</comment>
<protein>
    <submittedName>
        <fullName evidence="4">TetR family transcriptional regulator</fullName>
    </submittedName>
</protein>
<dbReference type="SUPFAM" id="SSF46689">
    <property type="entry name" value="Homeodomain-like"/>
    <property type="match status" value="1"/>
</dbReference>
<dbReference type="Proteomes" id="UP000051820">
    <property type="component" value="Unassembled WGS sequence"/>
</dbReference>
<keyword evidence="1 2" id="KW-0238">DNA-binding</keyword>
<dbReference type="InterPro" id="IPR009057">
    <property type="entry name" value="Homeodomain-like_sf"/>
</dbReference>
<dbReference type="PROSITE" id="PS50977">
    <property type="entry name" value="HTH_TETR_2"/>
    <property type="match status" value="1"/>
</dbReference>
<organism evidence="4 5">
    <name type="scientific">Paucilactobacillus suebicus DSM 5007 = KCTC 3549</name>
    <dbReference type="NCBI Taxonomy" id="1423807"/>
    <lineage>
        <taxon>Bacteria</taxon>
        <taxon>Bacillati</taxon>
        <taxon>Bacillota</taxon>
        <taxon>Bacilli</taxon>
        <taxon>Lactobacillales</taxon>
        <taxon>Lactobacillaceae</taxon>
        <taxon>Paucilactobacillus</taxon>
    </lineage>
</organism>
<dbReference type="Gene3D" id="1.10.357.10">
    <property type="entry name" value="Tetracycline Repressor, domain 2"/>
    <property type="match status" value="1"/>
</dbReference>
<name>A0A0R1W6V0_9LACO</name>
<reference evidence="4 5" key="1">
    <citation type="journal article" date="2015" name="Genome Announc.">
        <title>Expanding the biotechnology potential of lactobacilli through comparative genomics of 213 strains and associated genera.</title>
        <authorList>
            <person name="Sun Z."/>
            <person name="Harris H.M."/>
            <person name="McCann A."/>
            <person name="Guo C."/>
            <person name="Argimon S."/>
            <person name="Zhang W."/>
            <person name="Yang X."/>
            <person name="Jeffery I.B."/>
            <person name="Cooney J.C."/>
            <person name="Kagawa T.F."/>
            <person name="Liu W."/>
            <person name="Song Y."/>
            <person name="Salvetti E."/>
            <person name="Wrobel A."/>
            <person name="Rasinkangas P."/>
            <person name="Parkhill J."/>
            <person name="Rea M.C."/>
            <person name="O'Sullivan O."/>
            <person name="Ritari J."/>
            <person name="Douillard F.P."/>
            <person name="Paul Ross R."/>
            <person name="Yang R."/>
            <person name="Briner A.E."/>
            <person name="Felis G.E."/>
            <person name="de Vos W.M."/>
            <person name="Barrangou R."/>
            <person name="Klaenhammer T.R."/>
            <person name="Caufield P.W."/>
            <person name="Cui Y."/>
            <person name="Zhang H."/>
            <person name="O'Toole P.W."/>
        </authorList>
    </citation>
    <scope>NUCLEOTIDE SEQUENCE [LARGE SCALE GENOMIC DNA]</scope>
    <source>
        <strain evidence="4 5">DSM 5007</strain>
    </source>
</reference>
<dbReference type="EMBL" id="AZGF01000002">
    <property type="protein sequence ID" value="KRM13402.1"/>
    <property type="molecule type" value="Genomic_DNA"/>
</dbReference>
<keyword evidence="5" id="KW-1185">Reference proteome</keyword>
<dbReference type="RefSeq" id="WP_010621596.1">
    <property type="nucleotide sequence ID" value="NZ_AZGF01000002.1"/>
</dbReference>
<evidence type="ECO:0000256" key="2">
    <source>
        <dbReference type="PROSITE-ProRule" id="PRU00335"/>
    </source>
</evidence>
<dbReference type="InterPro" id="IPR001647">
    <property type="entry name" value="HTH_TetR"/>
</dbReference>
<evidence type="ECO:0000313" key="5">
    <source>
        <dbReference type="Proteomes" id="UP000051820"/>
    </source>
</evidence>
<dbReference type="eggNOG" id="COG1309">
    <property type="taxonomic scope" value="Bacteria"/>
</dbReference>
<dbReference type="PATRIC" id="fig|1423807.3.peg.890"/>
<feature type="DNA-binding region" description="H-T-H motif" evidence="2">
    <location>
        <begin position="30"/>
        <end position="49"/>
    </location>
</feature>
<dbReference type="STRING" id="1423807.FD16_GL000877"/>
<dbReference type="AlphaFoldDB" id="A0A0R1W6V0"/>
<evidence type="ECO:0000313" key="4">
    <source>
        <dbReference type="EMBL" id="KRM13402.1"/>
    </source>
</evidence>
<accession>A0A0R1W6V0</accession>
<dbReference type="GO" id="GO:0003677">
    <property type="term" value="F:DNA binding"/>
    <property type="evidence" value="ECO:0007669"/>
    <property type="project" value="UniProtKB-UniRule"/>
</dbReference>
<proteinExistence type="predicted"/>
<sequence>MTTRSRTKNDEALFNALLFLLRTKTIEQISITELCKAAAVSRMSYYRNYQSIEDIITAKLNDIFSHAMRFMSKYKLTTPAEFGQLFFSFFQDYTTDLRTLISSDLKFLVSYAFKDDIKILINHHLVQVSVPEDEYWLAFVASGLTESLFLWSLNGAVETPEQMGRIVSHIINHQR</sequence>
<gene>
    <name evidence="4" type="ORF">FD16_GL000877</name>
</gene>
<dbReference type="OrthoDB" id="9810250at2"/>
<evidence type="ECO:0000256" key="1">
    <source>
        <dbReference type="ARBA" id="ARBA00023125"/>
    </source>
</evidence>
<feature type="domain" description="HTH tetR-type" evidence="3">
    <location>
        <begin position="7"/>
        <end position="67"/>
    </location>
</feature>